<dbReference type="STRING" id="1544413.Clow_00151"/>
<dbReference type="Pfam" id="PF00528">
    <property type="entry name" value="BPD_transp_1"/>
    <property type="match status" value="2"/>
</dbReference>
<dbReference type="RefSeq" id="WP_055174932.1">
    <property type="nucleotide sequence ID" value="NZ_JAUSQY010000001.1"/>
</dbReference>
<evidence type="ECO:0000313" key="11">
    <source>
        <dbReference type="Proteomes" id="UP000050488"/>
    </source>
</evidence>
<feature type="transmembrane region" description="Helical" evidence="8">
    <location>
        <begin position="299"/>
        <end position="327"/>
    </location>
</feature>
<evidence type="ECO:0000256" key="4">
    <source>
        <dbReference type="ARBA" id="ARBA00022519"/>
    </source>
</evidence>
<evidence type="ECO:0000256" key="6">
    <source>
        <dbReference type="ARBA" id="ARBA00022989"/>
    </source>
</evidence>
<feature type="transmembrane region" description="Helical" evidence="8">
    <location>
        <begin position="484"/>
        <end position="505"/>
    </location>
</feature>
<feature type="transmembrane region" description="Helical" evidence="8">
    <location>
        <begin position="540"/>
        <end position="561"/>
    </location>
</feature>
<organism evidence="10 11">
    <name type="scientific">Corynebacterium lowii</name>
    <dbReference type="NCBI Taxonomy" id="1544413"/>
    <lineage>
        <taxon>Bacteria</taxon>
        <taxon>Bacillati</taxon>
        <taxon>Actinomycetota</taxon>
        <taxon>Actinomycetes</taxon>
        <taxon>Mycobacteriales</taxon>
        <taxon>Corynebacteriaceae</taxon>
        <taxon>Corynebacterium</taxon>
    </lineage>
</organism>
<sequence length="586" mass="64767">MKLASIRAMLRSPLNIILLVVVAWFLVTFMILPNFTLLSSVFRPSGSWSLNAFPRLFESERAMKSLRNSFLLAITLSITVNIIGVFIVLVTRYFDIKGARILFLGFATVLLYGGVVMVAGFNFIYGPHGFLTGAMKGLFPQMDTEWFTGFLAVTIVMTINGTGMHLLFLTNSLNKIDYQTIEAARQLGAGSWEILRKIVLPLLRPMLFSITILTFLSGLGAMAAPLMIGGKDFQTITPMILSFSQTSQSRDLAATLALFLGIATIFVLFILNRIERGGTYFSISKVSVKLPKQKISNPIFNVAVHTAAYALFLIYVIPPILIVLFSFTDAATIASGKLQLSSFTLQNYHQILTDPTAYRPFLISVGYSGAAAIITVSIILFVARIIQRYRNFFTICLEYLLHLPWILPSTMIALSLVLTFSTPRALILNQVLIGTVILLGIGYIIEKIPFTLRMLKASFSSIPDNVEEAASILGAKDFRIFRTVLLPAVAPTATAIAALNFNSLLDNYDTAVFLSHPLFQPLGIIIESASRGENMSDSTAIVFVYTVLLMAISGLILYLVYGRSATRRRTKKTSAYRLRLQEMLNA</sequence>
<reference evidence="10 11" key="1">
    <citation type="submission" date="2015-10" db="EMBL/GenBank/DDBJ databases">
        <title>Corynebacteirum lowii and Corynebacterium oculi species nova, derived from human clinical disease and and emended description of Corynebacterium mastiditis.</title>
        <authorList>
            <person name="Bernard K."/>
            <person name="Pacheco A.L."/>
            <person name="Mcdougall C."/>
            <person name="Burtx T."/>
            <person name="Weibe D."/>
            <person name="Tyler S."/>
            <person name="Olson A.B."/>
            <person name="Cnockaert M."/>
            <person name="Eguchi H."/>
            <person name="Kuwahara T."/>
            <person name="Nakayama-Imaohji H."/>
            <person name="Boudewijins M."/>
            <person name="Van Hoecke F."/>
            <person name="Bernier A.-M."/>
            <person name="Vandamme P."/>
        </authorList>
    </citation>
    <scope>NUCLEOTIDE SEQUENCE [LARGE SCALE GENOMIC DNA]</scope>
    <source>
        <strain evidence="10 11">NML 130206</strain>
    </source>
</reference>
<feature type="transmembrane region" description="Helical" evidence="8">
    <location>
        <begin position="426"/>
        <end position="445"/>
    </location>
</feature>
<feature type="transmembrane region" description="Helical" evidence="8">
    <location>
        <begin position="252"/>
        <end position="271"/>
    </location>
</feature>
<evidence type="ECO:0000256" key="3">
    <source>
        <dbReference type="ARBA" id="ARBA00022475"/>
    </source>
</evidence>
<comment type="similarity">
    <text evidence="8">Belongs to the binding-protein-dependent transport system permease family.</text>
</comment>
<comment type="subcellular location">
    <subcellularLocation>
        <location evidence="1">Cell inner membrane</location>
        <topology evidence="1">Multi-pass membrane protein</topology>
    </subcellularLocation>
    <subcellularLocation>
        <location evidence="8">Cell membrane</location>
        <topology evidence="8">Multi-pass membrane protein</topology>
    </subcellularLocation>
</comment>
<dbReference type="EMBL" id="LKEV01000001">
    <property type="protein sequence ID" value="KQB87103.1"/>
    <property type="molecule type" value="Genomic_DNA"/>
</dbReference>
<dbReference type="GO" id="GO:0055085">
    <property type="term" value="P:transmembrane transport"/>
    <property type="evidence" value="ECO:0007669"/>
    <property type="project" value="InterPro"/>
</dbReference>
<feature type="transmembrane region" description="Helical" evidence="8">
    <location>
        <begin position="395"/>
        <end position="420"/>
    </location>
</feature>
<dbReference type="AlphaFoldDB" id="A0A0Q0YXL4"/>
<feature type="domain" description="ABC transmembrane type-1" evidence="9">
    <location>
        <begin position="361"/>
        <end position="560"/>
    </location>
</feature>
<dbReference type="OrthoDB" id="9808619at2"/>
<gene>
    <name evidence="10" type="ORF">Clow_00151</name>
</gene>
<evidence type="ECO:0000256" key="1">
    <source>
        <dbReference type="ARBA" id="ARBA00004429"/>
    </source>
</evidence>
<evidence type="ECO:0000256" key="2">
    <source>
        <dbReference type="ARBA" id="ARBA00022448"/>
    </source>
</evidence>
<dbReference type="PANTHER" id="PTHR43357">
    <property type="entry name" value="INNER MEMBRANE ABC TRANSPORTER PERMEASE PROTEIN YDCV"/>
    <property type="match status" value="1"/>
</dbReference>
<evidence type="ECO:0000256" key="8">
    <source>
        <dbReference type="RuleBase" id="RU363032"/>
    </source>
</evidence>
<keyword evidence="7 8" id="KW-0472">Membrane</keyword>
<keyword evidence="3" id="KW-1003">Cell membrane</keyword>
<proteinExistence type="inferred from homology"/>
<keyword evidence="6 8" id="KW-1133">Transmembrane helix</keyword>
<dbReference type="PANTHER" id="PTHR43357:SF4">
    <property type="entry name" value="INNER MEMBRANE ABC TRANSPORTER PERMEASE PROTEIN YDCV"/>
    <property type="match status" value="1"/>
</dbReference>
<dbReference type="SUPFAM" id="SSF161098">
    <property type="entry name" value="MetI-like"/>
    <property type="match status" value="2"/>
</dbReference>
<feature type="transmembrane region" description="Helical" evidence="8">
    <location>
        <begin position="146"/>
        <end position="169"/>
    </location>
</feature>
<keyword evidence="5 8" id="KW-0812">Transmembrane</keyword>
<keyword evidence="2 8" id="KW-0813">Transport</keyword>
<dbReference type="Gene3D" id="1.10.3720.10">
    <property type="entry name" value="MetI-like"/>
    <property type="match status" value="2"/>
</dbReference>
<protein>
    <submittedName>
        <fullName evidence="10">Sulfate/thiosulfate transporter subunit</fullName>
    </submittedName>
</protein>
<evidence type="ECO:0000256" key="5">
    <source>
        <dbReference type="ARBA" id="ARBA00022692"/>
    </source>
</evidence>
<keyword evidence="11" id="KW-1185">Reference proteome</keyword>
<evidence type="ECO:0000256" key="7">
    <source>
        <dbReference type="ARBA" id="ARBA00023136"/>
    </source>
</evidence>
<dbReference type="PATRIC" id="fig|1544413.3.peg.154"/>
<comment type="caution">
    <text evidence="10">The sequence shown here is derived from an EMBL/GenBank/DDBJ whole genome shotgun (WGS) entry which is preliminary data.</text>
</comment>
<feature type="transmembrane region" description="Helical" evidence="8">
    <location>
        <begin position="70"/>
        <end position="90"/>
    </location>
</feature>
<evidence type="ECO:0000259" key="9">
    <source>
        <dbReference type="PROSITE" id="PS50928"/>
    </source>
</evidence>
<dbReference type="PROSITE" id="PS50928">
    <property type="entry name" value="ABC_TM1"/>
    <property type="match status" value="2"/>
</dbReference>
<feature type="transmembrane region" description="Helical" evidence="8">
    <location>
        <begin position="12"/>
        <end position="32"/>
    </location>
</feature>
<keyword evidence="4" id="KW-0997">Cell inner membrane</keyword>
<name>A0A0Q0YXL4_9CORY</name>
<dbReference type="InterPro" id="IPR000515">
    <property type="entry name" value="MetI-like"/>
</dbReference>
<accession>A0A0Q0YXL4</accession>
<evidence type="ECO:0000313" key="10">
    <source>
        <dbReference type="EMBL" id="KQB87103.1"/>
    </source>
</evidence>
<dbReference type="CDD" id="cd06261">
    <property type="entry name" value="TM_PBP2"/>
    <property type="match status" value="2"/>
</dbReference>
<feature type="domain" description="ABC transmembrane type-1" evidence="9">
    <location>
        <begin position="66"/>
        <end position="271"/>
    </location>
</feature>
<feature type="transmembrane region" description="Helical" evidence="8">
    <location>
        <begin position="206"/>
        <end position="228"/>
    </location>
</feature>
<dbReference type="InterPro" id="IPR035906">
    <property type="entry name" value="MetI-like_sf"/>
</dbReference>
<feature type="transmembrane region" description="Helical" evidence="8">
    <location>
        <begin position="102"/>
        <end position="126"/>
    </location>
</feature>
<feature type="transmembrane region" description="Helical" evidence="8">
    <location>
        <begin position="361"/>
        <end position="383"/>
    </location>
</feature>
<dbReference type="GO" id="GO:0005886">
    <property type="term" value="C:plasma membrane"/>
    <property type="evidence" value="ECO:0007669"/>
    <property type="project" value="UniProtKB-SubCell"/>
</dbReference>
<dbReference type="Proteomes" id="UP000050488">
    <property type="component" value="Unassembled WGS sequence"/>
</dbReference>